<evidence type="ECO:0000313" key="2">
    <source>
        <dbReference type="EMBL" id="CAB4989403.1"/>
    </source>
</evidence>
<dbReference type="Gene3D" id="3.40.50.150">
    <property type="entry name" value="Vaccinia Virus protein VP39"/>
    <property type="match status" value="1"/>
</dbReference>
<organism evidence="1">
    <name type="scientific">freshwater metagenome</name>
    <dbReference type="NCBI Taxonomy" id="449393"/>
    <lineage>
        <taxon>unclassified sequences</taxon>
        <taxon>metagenomes</taxon>
        <taxon>ecological metagenomes</taxon>
    </lineage>
</organism>
<dbReference type="SUPFAM" id="SSF53335">
    <property type="entry name" value="S-adenosyl-L-methionine-dependent methyltransferases"/>
    <property type="match status" value="1"/>
</dbReference>
<gene>
    <name evidence="1" type="ORF">UFOPK2850_00839</name>
    <name evidence="2" type="ORF">UFOPK3982_01048</name>
    <name evidence="3" type="ORF">UFOPK4120_00839</name>
    <name evidence="4" type="ORF">UFOPK4404_00896</name>
</gene>
<dbReference type="AlphaFoldDB" id="A0A6J6UD27"/>
<proteinExistence type="predicted"/>
<accession>A0A6J6UD27</accession>
<evidence type="ECO:0000313" key="4">
    <source>
        <dbReference type="EMBL" id="CAB5073603.1"/>
    </source>
</evidence>
<dbReference type="EMBL" id="CAFBOO010000008">
    <property type="protein sequence ID" value="CAB4989403.1"/>
    <property type="molecule type" value="Genomic_DNA"/>
</dbReference>
<name>A0A6J6UD27_9ZZZZ</name>
<dbReference type="EMBL" id="CAFBQY010000008">
    <property type="protein sequence ID" value="CAB5073603.1"/>
    <property type="molecule type" value="Genomic_DNA"/>
</dbReference>
<dbReference type="Pfam" id="PF13489">
    <property type="entry name" value="Methyltransf_23"/>
    <property type="match status" value="1"/>
</dbReference>
<reference evidence="1" key="1">
    <citation type="submission" date="2020-05" db="EMBL/GenBank/DDBJ databases">
        <authorList>
            <person name="Chiriac C."/>
            <person name="Salcher M."/>
            <person name="Ghai R."/>
            <person name="Kavagutti S V."/>
        </authorList>
    </citation>
    <scope>NUCLEOTIDE SEQUENCE</scope>
</reference>
<protein>
    <submittedName>
        <fullName evidence="1">Unannotated protein</fullName>
    </submittedName>
</protein>
<sequence>MDLIESGVKDPINHWYYQHKFWFISQSNLWKNTGVKSLVDIGAGSALFSKELLRQGLVTDLVAIDTGYEIESESKGGITYRRTASYSGFTHFLLTDVLEHVENDEKFLKKIVSEADNNSVFFITVPALMSLWSGHDVYLKHFRRYTKLELRQLVEQSGLSVGSIRYTYSTVFLLAYLQRKFAPNNSQNSHLRENSYVISFIMRILLLPDRWISFLPFGVSLVLEATKNE</sequence>
<dbReference type="InterPro" id="IPR029063">
    <property type="entry name" value="SAM-dependent_MTases_sf"/>
</dbReference>
<dbReference type="EMBL" id="CAEZZH010000009">
    <property type="protein sequence ID" value="CAB4756998.1"/>
    <property type="molecule type" value="Genomic_DNA"/>
</dbReference>
<dbReference type="EMBL" id="CAFBPO010000008">
    <property type="protein sequence ID" value="CAB5020827.1"/>
    <property type="molecule type" value="Genomic_DNA"/>
</dbReference>
<evidence type="ECO:0000313" key="1">
    <source>
        <dbReference type="EMBL" id="CAB4756998.1"/>
    </source>
</evidence>
<evidence type="ECO:0000313" key="3">
    <source>
        <dbReference type="EMBL" id="CAB5020827.1"/>
    </source>
</evidence>